<dbReference type="InterPro" id="IPR029751">
    <property type="entry name" value="Ribosomal_L25_dom"/>
</dbReference>
<dbReference type="Proteomes" id="UP000177169">
    <property type="component" value="Unassembled WGS sequence"/>
</dbReference>
<dbReference type="InterPro" id="IPR011035">
    <property type="entry name" value="Ribosomal_bL25/Gln-tRNA_synth"/>
</dbReference>
<protein>
    <recommendedName>
        <fullName evidence="5">Large ribosomal subunit protein bL25</fullName>
    </recommendedName>
    <alternativeName>
        <fullName evidence="5">General stress protein CTC</fullName>
    </alternativeName>
</protein>
<dbReference type="GO" id="GO:0008097">
    <property type="term" value="F:5S rRNA binding"/>
    <property type="evidence" value="ECO:0007669"/>
    <property type="project" value="InterPro"/>
</dbReference>
<dbReference type="InterPro" id="IPR020930">
    <property type="entry name" value="Ribosomal_uL5_bac-type"/>
</dbReference>
<dbReference type="GO" id="GO:0022625">
    <property type="term" value="C:cytosolic large ribosomal subunit"/>
    <property type="evidence" value="ECO:0007669"/>
    <property type="project" value="TreeGrafter"/>
</dbReference>
<keyword evidence="3 5" id="KW-0689">Ribosomal protein</keyword>
<comment type="function">
    <text evidence="5">This is one of the proteins that binds to the 5S RNA in the ribosome where it forms part of the central protuberance.</text>
</comment>
<dbReference type="STRING" id="1802505.A3D01_03390"/>
<evidence type="ECO:0000256" key="4">
    <source>
        <dbReference type="ARBA" id="ARBA00023274"/>
    </source>
</evidence>
<proteinExistence type="inferred from homology"/>
<evidence type="ECO:0000256" key="6">
    <source>
        <dbReference type="SAM" id="MobiDB-lite"/>
    </source>
</evidence>
<feature type="region of interest" description="Disordered" evidence="6">
    <location>
        <begin position="189"/>
        <end position="224"/>
    </location>
</feature>
<comment type="similarity">
    <text evidence="5">Belongs to the bacterial ribosomal protein bL25 family. CTC subfamily.</text>
</comment>
<dbReference type="NCBIfam" id="TIGR00731">
    <property type="entry name" value="bL25_bact_ctc"/>
    <property type="match status" value="1"/>
</dbReference>
<dbReference type="GO" id="GO:0003735">
    <property type="term" value="F:structural constituent of ribosome"/>
    <property type="evidence" value="ECO:0007669"/>
    <property type="project" value="InterPro"/>
</dbReference>
<reference evidence="9 10" key="1">
    <citation type="journal article" date="2016" name="Nat. Commun.">
        <title>Thousands of microbial genomes shed light on interconnected biogeochemical processes in an aquifer system.</title>
        <authorList>
            <person name="Anantharaman K."/>
            <person name="Brown C.T."/>
            <person name="Hug L.A."/>
            <person name="Sharon I."/>
            <person name="Castelle C.J."/>
            <person name="Probst A.J."/>
            <person name="Thomas B.C."/>
            <person name="Singh A."/>
            <person name="Wilkins M.J."/>
            <person name="Karaoz U."/>
            <person name="Brodie E.L."/>
            <person name="Williams K.H."/>
            <person name="Hubbard S.S."/>
            <person name="Banfield J.F."/>
        </authorList>
    </citation>
    <scope>NUCLEOTIDE SEQUENCE [LARGE SCALE GENOMIC DNA]</scope>
</reference>
<organism evidence="9 10">
    <name type="scientific">Candidatus Woesebacteria bacterium RIFCSPHIGHO2_02_FULL_39_13</name>
    <dbReference type="NCBI Taxonomy" id="1802505"/>
    <lineage>
        <taxon>Bacteria</taxon>
        <taxon>Candidatus Woeseibacteriota</taxon>
    </lineage>
</organism>
<feature type="domain" description="Large ribosomal subunit protein bL25 beta" evidence="8">
    <location>
        <begin position="99"/>
        <end position="184"/>
    </location>
</feature>
<accession>A0A1F7Z6K6</accession>
<evidence type="ECO:0000259" key="7">
    <source>
        <dbReference type="Pfam" id="PF01386"/>
    </source>
</evidence>
<dbReference type="Gene3D" id="2.40.240.10">
    <property type="entry name" value="Ribosomal Protein L25, Chain P"/>
    <property type="match status" value="1"/>
</dbReference>
<evidence type="ECO:0000259" key="8">
    <source>
        <dbReference type="Pfam" id="PF14693"/>
    </source>
</evidence>
<evidence type="ECO:0000313" key="10">
    <source>
        <dbReference type="Proteomes" id="UP000177169"/>
    </source>
</evidence>
<evidence type="ECO:0000256" key="2">
    <source>
        <dbReference type="ARBA" id="ARBA00022884"/>
    </source>
</evidence>
<dbReference type="GO" id="GO:0006412">
    <property type="term" value="P:translation"/>
    <property type="evidence" value="ECO:0007669"/>
    <property type="project" value="UniProtKB-UniRule"/>
</dbReference>
<comment type="subunit">
    <text evidence="5">Part of the 50S ribosomal subunit; part of the 5S rRNA/L5/L18/L25 subcomplex. Contacts the 5S rRNA. Binds to the 5S rRNA independently of L5 and L18.</text>
</comment>
<dbReference type="SUPFAM" id="SSF50715">
    <property type="entry name" value="Ribosomal protein L25-like"/>
    <property type="match status" value="1"/>
</dbReference>
<keyword evidence="1 5" id="KW-0699">rRNA-binding</keyword>
<dbReference type="EMBL" id="MGGR01000005">
    <property type="protein sequence ID" value="OGM34558.1"/>
    <property type="molecule type" value="Genomic_DNA"/>
</dbReference>
<comment type="caution">
    <text evidence="9">The sequence shown here is derived from an EMBL/GenBank/DDBJ whole genome shotgun (WGS) entry which is preliminary data.</text>
</comment>
<dbReference type="AlphaFoldDB" id="A0A1F7Z6K6"/>
<dbReference type="PANTHER" id="PTHR33284:SF1">
    <property type="entry name" value="RIBOSOMAL PROTEIN L25_GLN-TRNA SYNTHETASE, ANTI-CODON-BINDING DOMAIN-CONTAINING PROTEIN"/>
    <property type="match status" value="1"/>
</dbReference>
<dbReference type="InterPro" id="IPR001021">
    <property type="entry name" value="Ribosomal_bL25_long"/>
</dbReference>
<dbReference type="PANTHER" id="PTHR33284">
    <property type="entry name" value="RIBOSOMAL PROTEIN L25/GLN-TRNA SYNTHETASE, ANTI-CODON-BINDING DOMAIN-CONTAINING PROTEIN"/>
    <property type="match status" value="1"/>
</dbReference>
<dbReference type="InterPro" id="IPR037121">
    <property type="entry name" value="Ribosomal_bL25_C"/>
</dbReference>
<evidence type="ECO:0000256" key="5">
    <source>
        <dbReference type="HAMAP-Rule" id="MF_01334"/>
    </source>
</evidence>
<dbReference type="CDD" id="cd00495">
    <property type="entry name" value="Ribosomal_L25_TL5_CTC"/>
    <property type="match status" value="1"/>
</dbReference>
<dbReference type="HAMAP" id="MF_01334">
    <property type="entry name" value="Ribosomal_bL25_CTC"/>
    <property type="match status" value="1"/>
</dbReference>
<dbReference type="InterPro" id="IPR020057">
    <property type="entry name" value="Ribosomal_bL25_b-dom"/>
</dbReference>
<dbReference type="Gene3D" id="2.170.120.20">
    <property type="entry name" value="Ribosomal protein L25, beta domain"/>
    <property type="match status" value="1"/>
</dbReference>
<keyword evidence="4 5" id="KW-0687">Ribonucleoprotein</keyword>
<name>A0A1F7Z6K6_9BACT</name>
<evidence type="ECO:0000313" key="9">
    <source>
        <dbReference type="EMBL" id="OGM34558.1"/>
    </source>
</evidence>
<evidence type="ECO:0000256" key="1">
    <source>
        <dbReference type="ARBA" id="ARBA00022730"/>
    </source>
</evidence>
<dbReference type="Pfam" id="PF14693">
    <property type="entry name" value="Ribosomal_TL5_C"/>
    <property type="match status" value="1"/>
</dbReference>
<sequence>MSNLTLNADTRSTVGRKVKKLRREGLLPANIYGKKFKSQAIQVNFSKYIKLSNEAGETTLIGLVLEGKKIPVLIHNTQVDPVSDMPSHVDFLQVNLKEKVTADVPVELVGESPAEKQGLGTVVQYIDEVEVVALPTDLPEKFEIDLSQLNNVGDAVQIKNIKVDAKKVEIKVGQDEILVKVEAQKEEVVELPTETTEGETVETAGEEALETTADENAEPKLESK</sequence>
<evidence type="ECO:0000256" key="3">
    <source>
        <dbReference type="ARBA" id="ARBA00022980"/>
    </source>
</evidence>
<keyword evidence="2 5" id="KW-0694">RNA-binding</keyword>
<gene>
    <name evidence="5" type="primary">rplY</name>
    <name evidence="5" type="synonym">ctc</name>
    <name evidence="9" type="ORF">A3D01_03390</name>
</gene>
<feature type="compositionally biased region" description="Acidic residues" evidence="6">
    <location>
        <begin position="196"/>
        <end position="216"/>
    </location>
</feature>
<dbReference type="InterPro" id="IPR020056">
    <property type="entry name" value="Rbsml_bL25/Gln-tRNA_synth_N"/>
</dbReference>
<feature type="domain" description="Large ribosomal subunit protein bL25 L25" evidence="7">
    <location>
        <begin position="6"/>
        <end position="91"/>
    </location>
</feature>
<dbReference type="Pfam" id="PF01386">
    <property type="entry name" value="Ribosomal_L25p"/>
    <property type="match status" value="1"/>
</dbReference>